<feature type="non-terminal residue" evidence="1">
    <location>
        <position position="1"/>
    </location>
</feature>
<evidence type="ECO:0000313" key="2">
    <source>
        <dbReference type="Proteomes" id="UP000235371"/>
    </source>
</evidence>
<dbReference type="EMBL" id="KZ613865">
    <property type="protein sequence ID" value="PMD54363.1"/>
    <property type="molecule type" value="Genomic_DNA"/>
</dbReference>
<dbReference type="AlphaFoldDB" id="A0A2J6SUK6"/>
<dbReference type="RefSeq" id="XP_024731267.1">
    <property type="nucleotide sequence ID" value="XM_024887974.1"/>
</dbReference>
<evidence type="ECO:0000313" key="1">
    <source>
        <dbReference type="EMBL" id="PMD54363.1"/>
    </source>
</evidence>
<dbReference type="InParanoid" id="A0A2J6SUK6"/>
<dbReference type="Proteomes" id="UP000235371">
    <property type="component" value="Unassembled WGS sequence"/>
</dbReference>
<dbReference type="OrthoDB" id="3504677at2759"/>
<keyword evidence="2" id="KW-1185">Reference proteome</keyword>
<name>A0A2J6SUK6_9HELO</name>
<sequence>IFDNTGENGVHCCPYLTVLTQTASSREKLKVATGLHIASQSTGHLDSIQAVLRSNATYAENLATVDITRNSTLSQPLKIDHIHSLMDATS</sequence>
<proteinExistence type="predicted"/>
<protein>
    <submittedName>
        <fullName evidence="1">Uncharacterized protein</fullName>
    </submittedName>
</protein>
<reference evidence="1 2" key="1">
    <citation type="submission" date="2016-04" db="EMBL/GenBank/DDBJ databases">
        <title>A degradative enzymes factory behind the ericoid mycorrhizal symbiosis.</title>
        <authorList>
            <consortium name="DOE Joint Genome Institute"/>
            <person name="Martino E."/>
            <person name="Morin E."/>
            <person name="Grelet G."/>
            <person name="Kuo A."/>
            <person name="Kohler A."/>
            <person name="Daghino S."/>
            <person name="Barry K."/>
            <person name="Choi C."/>
            <person name="Cichocki N."/>
            <person name="Clum A."/>
            <person name="Copeland A."/>
            <person name="Hainaut M."/>
            <person name="Haridas S."/>
            <person name="Labutti K."/>
            <person name="Lindquist E."/>
            <person name="Lipzen A."/>
            <person name="Khouja H.-R."/>
            <person name="Murat C."/>
            <person name="Ohm R."/>
            <person name="Olson A."/>
            <person name="Spatafora J."/>
            <person name="Veneault-Fourrey C."/>
            <person name="Henrissat B."/>
            <person name="Grigoriev I."/>
            <person name="Martin F."/>
            <person name="Perotto S."/>
        </authorList>
    </citation>
    <scope>NUCLEOTIDE SEQUENCE [LARGE SCALE GENOMIC DNA]</scope>
    <source>
        <strain evidence="1 2">E</strain>
    </source>
</reference>
<accession>A0A2J6SUK6</accession>
<organism evidence="1 2">
    <name type="scientific">Hyaloscypha bicolor E</name>
    <dbReference type="NCBI Taxonomy" id="1095630"/>
    <lineage>
        <taxon>Eukaryota</taxon>
        <taxon>Fungi</taxon>
        <taxon>Dikarya</taxon>
        <taxon>Ascomycota</taxon>
        <taxon>Pezizomycotina</taxon>
        <taxon>Leotiomycetes</taxon>
        <taxon>Helotiales</taxon>
        <taxon>Hyaloscyphaceae</taxon>
        <taxon>Hyaloscypha</taxon>
        <taxon>Hyaloscypha bicolor</taxon>
    </lineage>
</organism>
<dbReference type="GeneID" id="36596050"/>
<gene>
    <name evidence="1" type="ORF">K444DRAFT_699098</name>
</gene>